<dbReference type="CDD" id="cd22933">
    <property type="entry name" value="HFD_HFI1"/>
    <property type="match status" value="1"/>
</dbReference>
<accession>A0A9R1VFB6</accession>
<organism evidence="2 3">
    <name type="scientific">Lactuca sativa</name>
    <name type="common">Garden lettuce</name>
    <dbReference type="NCBI Taxonomy" id="4236"/>
    <lineage>
        <taxon>Eukaryota</taxon>
        <taxon>Viridiplantae</taxon>
        <taxon>Streptophyta</taxon>
        <taxon>Embryophyta</taxon>
        <taxon>Tracheophyta</taxon>
        <taxon>Spermatophyta</taxon>
        <taxon>Magnoliopsida</taxon>
        <taxon>eudicotyledons</taxon>
        <taxon>Gunneridae</taxon>
        <taxon>Pentapetalae</taxon>
        <taxon>asterids</taxon>
        <taxon>campanulids</taxon>
        <taxon>Asterales</taxon>
        <taxon>Asteraceae</taxon>
        <taxon>Cichorioideae</taxon>
        <taxon>Cichorieae</taxon>
        <taxon>Lactucinae</taxon>
        <taxon>Lactuca</taxon>
    </lineage>
</organism>
<dbReference type="OrthoDB" id="10264870at2759"/>
<proteinExistence type="predicted"/>
<dbReference type="Proteomes" id="UP000235145">
    <property type="component" value="Unassembled WGS sequence"/>
</dbReference>
<dbReference type="PANTHER" id="PTHR21277:SF35">
    <property type="entry name" value="TRANSCRIPTIONAL COACTIVATOR HFI1_TRANSCRIPTIONAL ADAPTER 1-RELATED"/>
    <property type="match status" value="1"/>
</dbReference>
<sequence>MQPPQHHSWINLGEIKGQLIKKLGLERSKQYLDYLNLFLSFKLSKPEFDKLCLRTVGKDNIRLHNQLIRAVLKNACTGKSSIPDDPSTTVGNKKPLDGVYHQNGGVTIPLALANGDILPPSPRKARSGARERRVVDRKSALGPNGKTNYTSISSSFPQSGDFSVVLENGNSSSSPDTRNAAVHHHHQELKKQQENGDFVGVHRIEHTESLVRKDGKGVSVSVSVSDRASLHAPLGVPFCPVSVGGARALPSSSKTVSVLHTDGLLETPTLKERMEQIVTAQGLQRVSMDCANVMNIGLDSYLKGLIRSCIELNGAKSMQESTKSDLVKHPAQMRSKQLATLLDFRVAMELNPKQLGEDWPVLLEKISTHAFEE</sequence>
<dbReference type="PANTHER" id="PTHR21277">
    <property type="entry name" value="TRANSCRIPTIONAL ADAPTER 1"/>
    <property type="match status" value="1"/>
</dbReference>
<evidence type="ECO:0000313" key="2">
    <source>
        <dbReference type="EMBL" id="KAJ0203973.1"/>
    </source>
</evidence>
<feature type="region of interest" description="Disordered" evidence="1">
    <location>
        <begin position="167"/>
        <end position="193"/>
    </location>
</feature>
<dbReference type="InterPro" id="IPR024738">
    <property type="entry name" value="Hfi1/Tada1"/>
</dbReference>
<reference evidence="2 3" key="1">
    <citation type="journal article" date="2017" name="Nat. Commun.">
        <title>Genome assembly with in vitro proximity ligation data and whole-genome triplication in lettuce.</title>
        <authorList>
            <person name="Reyes-Chin-Wo S."/>
            <person name="Wang Z."/>
            <person name="Yang X."/>
            <person name="Kozik A."/>
            <person name="Arikit S."/>
            <person name="Song C."/>
            <person name="Xia L."/>
            <person name="Froenicke L."/>
            <person name="Lavelle D.O."/>
            <person name="Truco M.J."/>
            <person name="Xia R."/>
            <person name="Zhu S."/>
            <person name="Xu C."/>
            <person name="Xu H."/>
            <person name="Xu X."/>
            <person name="Cox K."/>
            <person name="Korf I."/>
            <person name="Meyers B.C."/>
            <person name="Michelmore R.W."/>
        </authorList>
    </citation>
    <scope>NUCLEOTIDE SEQUENCE [LARGE SCALE GENOMIC DNA]</scope>
    <source>
        <strain evidence="3">cv. Salinas</strain>
        <tissue evidence="2">Seedlings</tissue>
    </source>
</reference>
<dbReference type="AlphaFoldDB" id="A0A9R1VFB6"/>
<dbReference type="Gramene" id="rna-gnl|WGS:NBSK|LSAT_5X9081_mrna">
    <property type="protein sequence ID" value="cds-PLY83571.1"/>
    <property type="gene ID" value="gene-LSAT_5X9081"/>
</dbReference>
<gene>
    <name evidence="2" type="ORF">LSAT_V11C500232520</name>
</gene>
<name>A0A9R1VFB6_LACSA</name>
<evidence type="ECO:0000256" key="1">
    <source>
        <dbReference type="SAM" id="MobiDB-lite"/>
    </source>
</evidence>
<feature type="region of interest" description="Disordered" evidence="1">
    <location>
        <begin position="117"/>
        <end position="153"/>
    </location>
</feature>
<feature type="compositionally biased region" description="Basic and acidic residues" evidence="1">
    <location>
        <begin position="128"/>
        <end position="139"/>
    </location>
</feature>
<dbReference type="Pfam" id="PF12767">
    <property type="entry name" value="SAGA-Tad1"/>
    <property type="match status" value="1"/>
</dbReference>
<keyword evidence="3" id="KW-1185">Reference proteome</keyword>
<dbReference type="GO" id="GO:0006357">
    <property type="term" value="P:regulation of transcription by RNA polymerase II"/>
    <property type="evidence" value="ECO:0000318"/>
    <property type="project" value="GO_Central"/>
</dbReference>
<dbReference type="EMBL" id="NBSK02000005">
    <property type="protein sequence ID" value="KAJ0203973.1"/>
    <property type="molecule type" value="Genomic_DNA"/>
</dbReference>
<comment type="caution">
    <text evidence="2">The sequence shown here is derived from an EMBL/GenBank/DDBJ whole genome shotgun (WGS) entry which is preliminary data.</text>
</comment>
<feature type="compositionally biased region" description="Polar residues" evidence="1">
    <location>
        <begin position="168"/>
        <end position="177"/>
    </location>
</feature>
<dbReference type="GO" id="GO:0000124">
    <property type="term" value="C:SAGA complex"/>
    <property type="evidence" value="ECO:0000318"/>
    <property type="project" value="GO_Central"/>
</dbReference>
<protein>
    <recommendedName>
        <fullName evidence="4">Transcriptional coactivator Hfi1/Transcriptional adapter 1</fullName>
    </recommendedName>
</protein>
<dbReference type="GO" id="GO:0003713">
    <property type="term" value="F:transcription coactivator activity"/>
    <property type="evidence" value="ECO:0000318"/>
    <property type="project" value="GO_Central"/>
</dbReference>
<evidence type="ECO:0000313" key="3">
    <source>
        <dbReference type="Proteomes" id="UP000235145"/>
    </source>
</evidence>
<evidence type="ECO:0008006" key="4">
    <source>
        <dbReference type="Google" id="ProtNLM"/>
    </source>
</evidence>